<dbReference type="STRING" id="136037.A0A067R9S2"/>
<dbReference type="GO" id="GO:0004674">
    <property type="term" value="F:protein serine/threonine kinase activity"/>
    <property type="evidence" value="ECO:0007669"/>
    <property type="project" value="UniProtKB-KW"/>
</dbReference>
<dbReference type="PANTHER" id="PTHR44899">
    <property type="entry name" value="CAMK FAMILY PROTEIN KINASE"/>
    <property type="match status" value="1"/>
</dbReference>
<evidence type="ECO:0000256" key="7">
    <source>
        <dbReference type="ARBA" id="ARBA00022840"/>
    </source>
</evidence>
<dbReference type="InterPro" id="IPR011009">
    <property type="entry name" value="Kinase-like_dom_sf"/>
</dbReference>
<dbReference type="GO" id="GO:0005524">
    <property type="term" value="F:ATP binding"/>
    <property type="evidence" value="ECO:0007669"/>
    <property type="project" value="UniProtKB-KW"/>
</dbReference>
<comment type="similarity">
    <text evidence="1">Belongs to the protein kinase superfamily. NEK Ser/Thr protein kinase family. NIMA subfamily.</text>
</comment>
<keyword evidence="6 11" id="KW-0418">Kinase</keyword>
<evidence type="ECO:0000313" key="12">
    <source>
        <dbReference type="Proteomes" id="UP000027135"/>
    </source>
</evidence>
<dbReference type="InterPro" id="IPR001245">
    <property type="entry name" value="Ser-Thr/Tyr_kinase_cat_dom"/>
</dbReference>
<feature type="domain" description="Protein kinase" evidence="10">
    <location>
        <begin position="4"/>
        <end position="261"/>
    </location>
</feature>
<gene>
    <name evidence="11" type="ORF">L798_06880</name>
</gene>
<keyword evidence="3" id="KW-0723">Serine/threonine-protein kinase</keyword>
<name>A0A067R9S2_ZOONE</name>
<dbReference type="Pfam" id="PF00069">
    <property type="entry name" value="Pkinase"/>
    <property type="match status" value="1"/>
</dbReference>
<dbReference type="Proteomes" id="UP000027135">
    <property type="component" value="Unassembled WGS sequence"/>
</dbReference>
<evidence type="ECO:0000313" key="11">
    <source>
        <dbReference type="EMBL" id="KDR19401.1"/>
    </source>
</evidence>
<sequence>MESYEHFGVIARGSFGTVDLYKWKDERLVVFKKISLDNMTEHEEEMAYKEAELMSQLNHPNIIYLHECFVSNRVLCIVMEYAMGGTLDEFLRKKDGILMEQVEVVYMFSQMVLGLHYIHQQGVLHRDLKPSNILLKPVGVEIVIKIADFGISKILESRKTKLSSVLGTPSYLAPELCEGQPYNKSTDIWALGCVLCEMMTLKKAFGADTLGSVVRKILQCQFPQPRADIYGQHLRYLLYQLLRADPVQRPMTEMILADVAIAEMCQKLKLNLGLVPEKKPLILPTTAFN</sequence>
<evidence type="ECO:0000256" key="5">
    <source>
        <dbReference type="ARBA" id="ARBA00022741"/>
    </source>
</evidence>
<dbReference type="PRINTS" id="PR00109">
    <property type="entry name" value="TYRKINASE"/>
</dbReference>
<dbReference type="EMBL" id="KK852652">
    <property type="protein sequence ID" value="KDR19401.1"/>
    <property type="molecule type" value="Genomic_DNA"/>
</dbReference>
<dbReference type="InterPro" id="IPR051131">
    <property type="entry name" value="NEK_Ser/Thr_kinase_NIMA"/>
</dbReference>
<evidence type="ECO:0000256" key="2">
    <source>
        <dbReference type="ARBA" id="ARBA00012513"/>
    </source>
</evidence>
<dbReference type="SUPFAM" id="SSF56112">
    <property type="entry name" value="Protein kinase-like (PK-like)"/>
    <property type="match status" value="1"/>
</dbReference>
<dbReference type="PANTHER" id="PTHR44899:SF3">
    <property type="entry name" value="SERINE_THREONINE-PROTEIN KINASE NEK1"/>
    <property type="match status" value="1"/>
</dbReference>
<dbReference type="PIRSF" id="PIRSF000654">
    <property type="entry name" value="Integrin-linked_kinase"/>
    <property type="match status" value="1"/>
</dbReference>
<keyword evidence="7" id="KW-0067">ATP-binding</keyword>
<dbReference type="InParanoid" id="A0A067R9S2"/>
<evidence type="ECO:0000256" key="1">
    <source>
        <dbReference type="ARBA" id="ARBA00010886"/>
    </source>
</evidence>
<dbReference type="AlphaFoldDB" id="A0A067R9S2"/>
<protein>
    <recommendedName>
        <fullName evidence="2">non-specific serine/threonine protein kinase</fullName>
        <ecNumber evidence="2">2.7.11.1</ecNumber>
    </recommendedName>
</protein>
<evidence type="ECO:0000256" key="6">
    <source>
        <dbReference type="ARBA" id="ARBA00022777"/>
    </source>
</evidence>
<keyword evidence="5" id="KW-0547">Nucleotide-binding</keyword>
<dbReference type="InterPro" id="IPR000719">
    <property type="entry name" value="Prot_kinase_dom"/>
</dbReference>
<dbReference type="PROSITE" id="PS50011">
    <property type="entry name" value="PROTEIN_KINASE_DOM"/>
    <property type="match status" value="1"/>
</dbReference>
<dbReference type="SMART" id="SM00220">
    <property type="entry name" value="S_TKc"/>
    <property type="match status" value="1"/>
</dbReference>
<comment type="catalytic activity">
    <reaction evidence="9">
        <text>L-seryl-[protein] + ATP = O-phospho-L-seryl-[protein] + ADP + H(+)</text>
        <dbReference type="Rhea" id="RHEA:17989"/>
        <dbReference type="Rhea" id="RHEA-COMP:9863"/>
        <dbReference type="Rhea" id="RHEA-COMP:11604"/>
        <dbReference type="ChEBI" id="CHEBI:15378"/>
        <dbReference type="ChEBI" id="CHEBI:29999"/>
        <dbReference type="ChEBI" id="CHEBI:30616"/>
        <dbReference type="ChEBI" id="CHEBI:83421"/>
        <dbReference type="ChEBI" id="CHEBI:456216"/>
        <dbReference type="EC" id="2.7.11.1"/>
    </reaction>
</comment>
<evidence type="ECO:0000259" key="10">
    <source>
        <dbReference type="PROSITE" id="PS50011"/>
    </source>
</evidence>
<organism evidence="11 12">
    <name type="scientific">Zootermopsis nevadensis</name>
    <name type="common">Dampwood termite</name>
    <dbReference type="NCBI Taxonomy" id="136037"/>
    <lineage>
        <taxon>Eukaryota</taxon>
        <taxon>Metazoa</taxon>
        <taxon>Ecdysozoa</taxon>
        <taxon>Arthropoda</taxon>
        <taxon>Hexapoda</taxon>
        <taxon>Insecta</taxon>
        <taxon>Pterygota</taxon>
        <taxon>Neoptera</taxon>
        <taxon>Polyneoptera</taxon>
        <taxon>Dictyoptera</taxon>
        <taxon>Blattodea</taxon>
        <taxon>Blattoidea</taxon>
        <taxon>Termitoidae</taxon>
        <taxon>Termopsidae</taxon>
        <taxon>Zootermopsis</taxon>
    </lineage>
</organism>
<accession>A0A067R9S2</accession>
<dbReference type="Gene3D" id="1.10.510.10">
    <property type="entry name" value="Transferase(Phosphotransferase) domain 1"/>
    <property type="match status" value="1"/>
</dbReference>
<evidence type="ECO:0000256" key="4">
    <source>
        <dbReference type="ARBA" id="ARBA00022679"/>
    </source>
</evidence>
<evidence type="ECO:0000256" key="9">
    <source>
        <dbReference type="ARBA" id="ARBA00048679"/>
    </source>
</evidence>
<proteinExistence type="inferred from homology"/>
<evidence type="ECO:0000256" key="3">
    <source>
        <dbReference type="ARBA" id="ARBA00022527"/>
    </source>
</evidence>
<evidence type="ECO:0000256" key="8">
    <source>
        <dbReference type="ARBA" id="ARBA00047899"/>
    </source>
</evidence>
<dbReference type="GO" id="GO:0006950">
    <property type="term" value="P:response to stress"/>
    <property type="evidence" value="ECO:0007669"/>
    <property type="project" value="UniProtKB-ARBA"/>
</dbReference>
<dbReference type="OrthoDB" id="248923at2759"/>
<dbReference type="OMA" id="IKAMPAY"/>
<dbReference type="EC" id="2.7.11.1" evidence="2"/>
<dbReference type="PROSITE" id="PS00108">
    <property type="entry name" value="PROTEIN_KINASE_ST"/>
    <property type="match status" value="1"/>
</dbReference>
<reference evidence="11 12" key="1">
    <citation type="journal article" date="2014" name="Nat. Commun.">
        <title>Molecular traces of alternative social organization in a termite genome.</title>
        <authorList>
            <person name="Terrapon N."/>
            <person name="Li C."/>
            <person name="Robertson H.M."/>
            <person name="Ji L."/>
            <person name="Meng X."/>
            <person name="Booth W."/>
            <person name="Chen Z."/>
            <person name="Childers C.P."/>
            <person name="Glastad K.M."/>
            <person name="Gokhale K."/>
            <person name="Gowin J."/>
            <person name="Gronenberg W."/>
            <person name="Hermansen R.A."/>
            <person name="Hu H."/>
            <person name="Hunt B.G."/>
            <person name="Huylmans A.K."/>
            <person name="Khalil S.M."/>
            <person name="Mitchell R.D."/>
            <person name="Munoz-Torres M.C."/>
            <person name="Mustard J.A."/>
            <person name="Pan H."/>
            <person name="Reese J.T."/>
            <person name="Scharf M.E."/>
            <person name="Sun F."/>
            <person name="Vogel H."/>
            <person name="Xiao J."/>
            <person name="Yang W."/>
            <person name="Yang Z."/>
            <person name="Yang Z."/>
            <person name="Zhou J."/>
            <person name="Zhu J."/>
            <person name="Brent C.S."/>
            <person name="Elsik C.G."/>
            <person name="Goodisman M.A."/>
            <person name="Liberles D.A."/>
            <person name="Roe R.M."/>
            <person name="Vargo E.L."/>
            <person name="Vilcinskas A."/>
            <person name="Wang J."/>
            <person name="Bornberg-Bauer E."/>
            <person name="Korb J."/>
            <person name="Zhang G."/>
            <person name="Liebig J."/>
        </authorList>
    </citation>
    <scope>NUCLEOTIDE SEQUENCE [LARGE SCALE GENOMIC DNA]</scope>
    <source>
        <tissue evidence="11">Whole organism</tissue>
    </source>
</reference>
<keyword evidence="4" id="KW-0808">Transferase</keyword>
<dbReference type="InterPro" id="IPR008271">
    <property type="entry name" value="Ser/Thr_kinase_AS"/>
</dbReference>
<dbReference type="eggNOG" id="KOG0589">
    <property type="taxonomic scope" value="Eukaryota"/>
</dbReference>
<keyword evidence="12" id="KW-1185">Reference proteome</keyword>
<comment type="catalytic activity">
    <reaction evidence="8">
        <text>L-threonyl-[protein] + ATP = O-phospho-L-threonyl-[protein] + ADP + H(+)</text>
        <dbReference type="Rhea" id="RHEA:46608"/>
        <dbReference type="Rhea" id="RHEA-COMP:11060"/>
        <dbReference type="Rhea" id="RHEA-COMP:11605"/>
        <dbReference type="ChEBI" id="CHEBI:15378"/>
        <dbReference type="ChEBI" id="CHEBI:30013"/>
        <dbReference type="ChEBI" id="CHEBI:30616"/>
        <dbReference type="ChEBI" id="CHEBI:61977"/>
        <dbReference type="ChEBI" id="CHEBI:456216"/>
        <dbReference type="EC" id="2.7.11.1"/>
    </reaction>
</comment>